<evidence type="ECO:0000313" key="8">
    <source>
        <dbReference type="EMBL" id="QCI80544.1"/>
    </source>
</evidence>
<evidence type="ECO:0000256" key="6">
    <source>
        <dbReference type="ARBA" id="ARBA00022833"/>
    </source>
</evidence>
<dbReference type="GO" id="GO:0006364">
    <property type="term" value="P:rRNA processing"/>
    <property type="evidence" value="ECO:0007669"/>
    <property type="project" value="UniProtKB-UniRule"/>
</dbReference>
<keyword evidence="6 7" id="KW-0862">Zinc</keyword>
<dbReference type="PROSITE" id="PS01306">
    <property type="entry name" value="UPF0054"/>
    <property type="match status" value="1"/>
</dbReference>
<dbReference type="RefSeq" id="WP_222874447.1">
    <property type="nucleotide sequence ID" value="NZ_CP039704.1"/>
</dbReference>
<evidence type="ECO:0000256" key="1">
    <source>
        <dbReference type="ARBA" id="ARBA00010875"/>
    </source>
</evidence>
<dbReference type="InterPro" id="IPR023091">
    <property type="entry name" value="MetalPrtase_cat_dom_sf_prd"/>
</dbReference>
<keyword evidence="3 7" id="KW-0479">Metal-binding</keyword>
<dbReference type="EMBL" id="CP039704">
    <property type="protein sequence ID" value="QCI80544.1"/>
    <property type="molecule type" value="Genomic_DNA"/>
</dbReference>
<dbReference type="SUPFAM" id="SSF55486">
    <property type="entry name" value="Metalloproteases ('zincins'), catalytic domain"/>
    <property type="match status" value="1"/>
</dbReference>
<keyword evidence="5 7" id="KW-0378">Hydrolase</keyword>
<dbReference type="HAMAP" id="MF_00009">
    <property type="entry name" value="Endoribonucl_YbeY"/>
    <property type="match status" value="1"/>
</dbReference>
<evidence type="ECO:0000256" key="4">
    <source>
        <dbReference type="ARBA" id="ARBA00022759"/>
    </source>
</evidence>
<accession>A0A4D7C499</accession>
<dbReference type="AlphaFoldDB" id="A0A4D7C499"/>
<reference evidence="9" key="1">
    <citation type="submission" date="2019-04" db="EMBL/GenBank/DDBJ databases">
        <title>Complete genome sequence of Sphingomonas sp. W1-2-3.</title>
        <authorList>
            <person name="Im W.T."/>
        </authorList>
    </citation>
    <scope>NUCLEOTIDE SEQUENCE [LARGE SCALE GENOMIC DNA]</scope>
    <source>
        <strain evidence="9">W1-2-3</strain>
    </source>
</reference>
<dbReference type="InterPro" id="IPR020549">
    <property type="entry name" value="YbeY_CS"/>
</dbReference>
<comment type="cofactor">
    <cofactor evidence="7">
        <name>Zn(2+)</name>
        <dbReference type="ChEBI" id="CHEBI:29105"/>
    </cofactor>
    <text evidence="7">Binds 1 zinc ion.</text>
</comment>
<name>A0A4D7C499_9SPHN</name>
<sequence length="167" mass="18203">MLRIALEIAEDRWSETGLDWNALACAVCDAALKATPFEHWSSAAEVLEVSVQLTNDAEVQELNRDYRGKDKPTNVLSFPMIEMRELADGLLAPEQLLGDVVLALETVAAEAAAQGKTLRDHGLHLIAHGFLHLLGYDHETGAADAEAMEALERRALAELNVADPYGE</sequence>
<dbReference type="GO" id="GO:0008270">
    <property type="term" value="F:zinc ion binding"/>
    <property type="evidence" value="ECO:0007669"/>
    <property type="project" value="UniProtKB-UniRule"/>
</dbReference>
<dbReference type="KEGG" id="hgn:E6W36_08855"/>
<comment type="similarity">
    <text evidence="1 7">Belongs to the endoribonuclease YbeY family.</text>
</comment>
<organism evidence="8 9">
    <name type="scientific">Hankyongella ginsenosidimutans</name>
    <dbReference type="NCBI Taxonomy" id="1763828"/>
    <lineage>
        <taxon>Bacteria</taxon>
        <taxon>Pseudomonadati</taxon>
        <taxon>Pseudomonadota</taxon>
        <taxon>Alphaproteobacteria</taxon>
        <taxon>Sphingomonadales</taxon>
        <taxon>Sphingomonadaceae</taxon>
        <taxon>Hankyongella</taxon>
    </lineage>
</organism>
<evidence type="ECO:0000256" key="5">
    <source>
        <dbReference type="ARBA" id="ARBA00022801"/>
    </source>
</evidence>
<feature type="binding site" evidence="7">
    <location>
        <position position="138"/>
    </location>
    <ligand>
        <name>Zn(2+)</name>
        <dbReference type="ChEBI" id="CHEBI:29105"/>
        <note>catalytic</note>
    </ligand>
</feature>
<dbReference type="PANTHER" id="PTHR46986:SF1">
    <property type="entry name" value="ENDORIBONUCLEASE YBEY, CHLOROPLASTIC"/>
    <property type="match status" value="1"/>
</dbReference>
<dbReference type="Gene3D" id="3.40.390.30">
    <property type="entry name" value="Metalloproteases ('zincins'), catalytic domain"/>
    <property type="match status" value="1"/>
</dbReference>
<dbReference type="GO" id="GO:0004521">
    <property type="term" value="F:RNA endonuclease activity"/>
    <property type="evidence" value="ECO:0007669"/>
    <property type="project" value="UniProtKB-UniRule"/>
</dbReference>
<dbReference type="PANTHER" id="PTHR46986">
    <property type="entry name" value="ENDORIBONUCLEASE YBEY, CHLOROPLASTIC"/>
    <property type="match status" value="1"/>
</dbReference>
<dbReference type="GO" id="GO:0004222">
    <property type="term" value="F:metalloendopeptidase activity"/>
    <property type="evidence" value="ECO:0007669"/>
    <property type="project" value="InterPro"/>
</dbReference>
<proteinExistence type="inferred from homology"/>
<dbReference type="EC" id="3.1.-.-" evidence="7"/>
<gene>
    <name evidence="7 8" type="primary">ybeY</name>
    <name evidence="8" type="ORF">E6W36_08855</name>
</gene>
<dbReference type="NCBIfam" id="TIGR00043">
    <property type="entry name" value="rRNA maturation RNase YbeY"/>
    <property type="match status" value="1"/>
</dbReference>
<dbReference type="Pfam" id="PF02130">
    <property type="entry name" value="YbeY"/>
    <property type="match status" value="1"/>
</dbReference>
<feature type="binding site" evidence="7">
    <location>
        <position position="132"/>
    </location>
    <ligand>
        <name>Zn(2+)</name>
        <dbReference type="ChEBI" id="CHEBI:29105"/>
        <note>catalytic</note>
    </ligand>
</feature>
<keyword evidence="2 7" id="KW-0540">Nuclease</keyword>
<dbReference type="GO" id="GO:0005737">
    <property type="term" value="C:cytoplasm"/>
    <property type="evidence" value="ECO:0007669"/>
    <property type="project" value="UniProtKB-SubCell"/>
</dbReference>
<feature type="binding site" evidence="7">
    <location>
        <position position="128"/>
    </location>
    <ligand>
        <name>Zn(2+)</name>
        <dbReference type="ChEBI" id="CHEBI:29105"/>
        <note>catalytic</note>
    </ligand>
</feature>
<comment type="function">
    <text evidence="7">Single strand-specific metallo-endoribonuclease involved in late-stage 70S ribosome quality control and in maturation of the 3' terminus of the 16S rRNA.</text>
</comment>
<evidence type="ECO:0000256" key="2">
    <source>
        <dbReference type="ARBA" id="ARBA00022722"/>
    </source>
</evidence>
<protein>
    <recommendedName>
        <fullName evidence="7">Endoribonuclease YbeY</fullName>
        <ecNumber evidence="7">3.1.-.-</ecNumber>
    </recommendedName>
</protein>
<keyword evidence="4 7" id="KW-0255">Endonuclease</keyword>
<evidence type="ECO:0000256" key="3">
    <source>
        <dbReference type="ARBA" id="ARBA00022723"/>
    </source>
</evidence>
<dbReference type="InterPro" id="IPR002036">
    <property type="entry name" value="YbeY"/>
</dbReference>
<keyword evidence="7" id="KW-0963">Cytoplasm</keyword>
<keyword evidence="9" id="KW-1185">Reference proteome</keyword>
<keyword evidence="7" id="KW-0698">rRNA processing</keyword>
<comment type="subcellular location">
    <subcellularLocation>
        <location evidence="7">Cytoplasm</location>
    </subcellularLocation>
</comment>
<evidence type="ECO:0000256" key="7">
    <source>
        <dbReference type="HAMAP-Rule" id="MF_00009"/>
    </source>
</evidence>
<keyword evidence="7" id="KW-0690">Ribosome biogenesis</keyword>
<dbReference type="Proteomes" id="UP000298714">
    <property type="component" value="Chromosome"/>
</dbReference>
<evidence type="ECO:0000313" key="9">
    <source>
        <dbReference type="Proteomes" id="UP000298714"/>
    </source>
</evidence>